<evidence type="ECO:0000256" key="4">
    <source>
        <dbReference type="SAM" id="SignalP"/>
    </source>
</evidence>
<dbReference type="GeneID" id="117652498"/>
<keyword evidence="4" id="KW-0732">Signal</keyword>
<dbReference type="InterPro" id="IPR036055">
    <property type="entry name" value="LDL_receptor-like_sf"/>
</dbReference>
<dbReference type="AlphaFoldDB" id="A0A6P9A635"/>
<dbReference type="Proteomes" id="UP000515158">
    <property type="component" value="Unplaced"/>
</dbReference>
<evidence type="ECO:0000313" key="6">
    <source>
        <dbReference type="RefSeq" id="XP_034253342.1"/>
    </source>
</evidence>
<dbReference type="RefSeq" id="XP_034253342.1">
    <property type="nucleotide sequence ID" value="XM_034397451.1"/>
</dbReference>
<name>A0A6P9A635_THRPL</name>
<organism evidence="6">
    <name type="scientific">Thrips palmi</name>
    <name type="common">Melon thrips</name>
    <dbReference type="NCBI Taxonomy" id="161013"/>
    <lineage>
        <taxon>Eukaryota</taxon>
        <taxon>Metazoa</taxon>
        <taxon>Ecdysozoa</taxon>
        <taxon>Arthropoda</taxon>
        <taxon>Hexapoda</taxon>
        <taxon>Insecta</taxon>
        <taxon>Pterygota</taxon>
        <taxon>Neoptera</taxon>
        <taxon>Paraneoptera</taxon>
        <taxon>Thysanoptera</taxon>
        <taxon>Terebrantia</taxon>
        <taxon>Thripoidea</taxon>
        <taxon>Thripidae</taxon>
        <taxon>Thrips</taxon>
    </lineage>
</organism>
<protein>
    <submittedName>
        <fullName evidence="6">LDL receptor repeat-containing protein egg-1-like</fullName>
    </submittedName>
</protein>
<dbReference type="OrthoDB" id="9990982at2759"/>
<dbReference type="PRINTS" id="PR00261">
    <property type="entry name" value="LDLRECEPTOR"/>
</dbReference>
<dbReference type="KEGG" id="tpal:117652498"/>
<evidence type="ECO:0000256" key="2">
    <source>
        <dbReference type="PROSITE-ProRule" id="PRU00124"/>
    </source>
</evidence>
<accession>A0A6P9A635</accession>
<dbReference type="PROSITE" id="PS50068">
    <property type="entry name" value="LDLRA_2"/>
    <property type="match status" value="2"/>
</dbReference>
<dbReference type="Gene3D" id="4.10.400.10">
    <property type="entry name" value="Low-density Lipoprotein Receptor"/>
    <property type="match status" value="1"/>
</dbReference>
<dbReference type="SUPFAM" id="SSF57424">
    <property type="entry name" value="LDL receptor-like module"/>
    <property type="match status" value="1"/>
</dbReference>
<dbReference type="InterPro" id="IPR002172">
    <property type="entry name" value="LDrepeatLR_classA_rpt"/>
</dbReference>
<evidence type="ECO:0000256" key="1">
    <source>
        <dbReference type="ARBA" id="ARBA00023157"/>
    </source>
</evidence>
<proteinExistence type="predicted"/>
<gene>
    <name evidence="6" type="primary">LOC117652498</name>
</gene>
<evidence type="ECO:0000313" key="5">
    <source>
        <dbReference type="Proteomes" id="UP000515158"/>
    </source>
</evidence>
<evidence type="ECO:0000256" key="3">
    <source>
        <dbReference type="SAM" id="MobiDB-lite"/>
    </source>
</evidence>
<keyword evidence="1 2" id="KW-1015">Disulfide bond</keyword>
<feature type="signal peptide" evidence="4">
    <location>
        <begin position="1"/>
        <end position="19"/>
    </location>
</feature>
<reference evidence="6" key="1">
    <citation type="submission" date="2025-08" db="UniProtKB">
        <authorList>
            <consortium name="RefSeq"/>
        </authorList>
    </citation>
    <scope>IDENTIFICATION</scope>
    <source>
        <tissue evidence="6">Total insect</tissue>
    </source>
</reference>
<feature type="chain" id="PRO_5027907371" evidence="4">
    <location>
        <begin position="20"/>
        <end position="220"/>
    </location>
</feature>
<dbReference type="InParanoid" id="A0A6P9A635"/>
<dbReference type="SMART" id="SM00192">
    <property type="entry name" value="LDLa"/>
    <property type="match status" value="3"/>
</dbReference>
<feature type="disulfide bond" evidence="2">
    <location>
        <begin position="136"/>
        <end position="151"/>
    </location>
</feature>
<comment type="caution">
    <text evidence="2">Lacks conserved residue(s) required for the propagation of feature annotation.</text>
</comment>
<sequence length="220" mass="23682">MVCWRLLLPCLLLGRLCAADYTPSTTTARPVPCPAGMHQCKISPKQKGFSCFLPEAVCDGDVSCLDASDEKGCTSCKGGSVLCPLVCARRCDGVAECDDDRDEAACPHCRAGAMLCQGRCVKACRDDGDRDCAWRCNGKSECQDGGDELRCYRCAEGVQDLSCGRRSAEHRAPGSPRAYHAVTCGRECDGVEQCPNGWDEKSCPAEDGDAAAPFRRPGWR</sequence>
<feature type="disulfide bond" evidence="2">
    <location>
        <begin position="58"/>
        <end position="73"/>
    </location>
</feature>
<feature type="region of interest" description="Disordered" evidence="3">
    <location>
        <begin position="199"/>
        <end position="220"/>
    </location>
</feature>
<keyword evidence="5" id="KW-1185">Reference proteome</keyword>